<comment type="function">
    <text evidence="6">Functions as component of the Arp2/3 complex which is involved in regulation of actin polymerization and together with an activating nucleation-promoting factor (NPF) mediates the formation of branched actin networks.</text>
</comment>
<dbReference type="InterPro" id="IPR007204">
    <property type="entry name" value="ARPC3"/>
</dbReference>
<dbReference type="InterPro" id="IPR036753">
    <property type="entry name" value="ARPC3_sf"/>
</dbReference>
<dbReference type="GO" id="GO:0030833">
    <property type="term" value="P:regulation of actin filament polymerization"/>
    <property type="evidence" value="ECO:0007669"/>
    <property type="project" value="InterPro"/>
</dbReference>
<dbReference type="Proteomes" id="UP001150538">
    <property type="component" value="Unassembled WGS sequence"/>
</dbReference>
<dbReference type="OrthoDB" id="200404at2759"/>
<organism evidence="7 8">
    <name type="scientific">Mycoemilia scoparia</name>
    <dbReference type="NCBI Taxonomy" id="417184"/>
    <lineage>
        <taxon>Eukaryota</taxon>
        <taxon>Fungi</taxon>
        <taxon>Fungi incertae sedis</taxon>
        <taxon>Zoopagomycota</taxon>
        <taxon>Kickxellomycotina</taxon>
        <taxon>Kickxellomycetes</taxon>
        <taxon>Kickxellales</taxon>
        <taxon>Kickxellaceae</taxon>
        <taxon>Mycoemilia</taxon>
    </lineage>
</organism>
<keyword evidence="4 6" id="KW-0009">Actin-binding</keyword>
<accession>A0A9W7ZZA9</accession>
<dbReference type="GO" id="GO:0003779">
    <property type="term" value="F:actin binding"/>
    <property type="evidence" value="ECO:0007669"/>
    <property type="project" value="UniProtKB-KW"/>
</dbReference>
<dbReference type="GO" id="GO:0034314">
    <property type="term" value="P:Arp2/3 complex-mediated actin nucleation"/>
    <property type="evidence" value="ECO:0007669"/>
    <property type="project" value="UniProtKB-UniRule"/>
</dbReference>
<comment type="subunit">
    <text evidence="6">Component of the Arp2/3 complex.</text>
</comment>
<evidence type="ECO:0000256" key="4">
    <source>
        <dbReference type="ARBA" id="ARBA00023203"/>
    </source>
</evidence>
<dbReference type="GO" id="GO:0005885">
    <property type="term" value="C:Arp2/3 protein complex"/>
    <property type="evidence" value="ECO:0007669"/>
    <property type="project" value="UniProtKB-UniRule"/>
</dbReference>
<dbReference type="PANTHER" id="PTHR12391">
    <property type="entry name" value="ARP2/3 COMPLEX 21 KD SUBUNIT"/>
    <property type="match status" value="1"/>
</dbReference>
<name>A0A9W7ZZA9_9FUNG</name>
<gene>
    <name evidence="7" type="primary">ARC18</name>
    <name evidence="7" type="ORF">H4219_004991</name>
</gene>
<evidence type="ECO:0000256" key="1">
    <source>
        <dbReference type="ARBA" id="ARBA00004245"/>
    </source>
</evidence>
<evidence type="ECO:0000256" key="2">
    <source>
        <dbReference type="ARBA" id="ARBA00010856"/>
    </source>
</evidence>
<comment type="similarity">
    <text evidence="2 6">Belongs to the ARPC3 family.</text>
</comment>
<dbReference type="SUPFAM" id="SSF69060">
    <property type="entry name" value="Arp2/3 complex 21 kDa subunit ARPC3"/>
    <property type="match status" value="1"/>
</dbReference>
<dbReference type="EMBL" id="JANBPU010000228">
    <property type="protein sequence ID" value="KAJ1913956.1"/>
    <property type="molecule type" value="Genomic_DNA"/>
</dbReference>
<keyword evidence="5 6" id="KW-0206">Cytoskeleton</keyword>
<evidence type="ECO:0000313" key="8">
    <source>
        <dbReference type="Proteomes" id="UP001150538"/>
    </source>
</evidence>
<keyword evidence="3 6" id="KW-0963">Cytoplasm</keyword>
<reference evidence="7" key="1">
    <citation type="submission" date="2022-07" db="EMBL/GenBank/DDBJ databases">
        <title>Phylogenomic reconstructions and comparative analyses of Kickxellomycotina fungi.</title>
        <authorList>
            <person name="Reynolds N.K."/>
            <person name="Stajich J.E."/>
            <person name="Barry K."/>
            <person name="Grigoriev I.V."/>
            <person name="Crous P."/>
            <person name="Smith M.E."/>
        </authorList>
    </citation>
    <scope>NUCLEOTIDE SEQUENCE</scope>
    <source>
        <strain evidence="7">NBRC 100468</strain>
    </source>
</reference>
<dbReference type="PIRSF" id="PIRSF016315">
    <property type="entry name" value="ARP2/3_P21-Arc"/>
    <property type="match status" value="1"/>
</dbReference>
<dbReference type="AlphaFoldDB" id="A0A9W7ZZA9"/>
<evidence type="ECO:0000313" key="7">
    <source>
        <dbReference type="EMBL" id="KAJ1913956.1"/>
    </source>
</evidence>
<protein>
    <recommendedName>
        <fullName evidence="6">Actin-related protein 2/3 complex subunit 3</fullName>
    </recommendedName>
</protein>
<dbReference type="Gene3D" id="1.10.1760.10">
    <property type="entry name" value="Actin-related protein 2/3 complex subunit 3"/>
    <property type="match status" value="1"/>
</dbReference>
<evidence type="ECO:0000256" key="3">
    <source>
        <dbReference type="ARBA" id="ARBA00022490"/>
    </source>
</evidence>
<proteinExistence type="inferred from homology"/>
<sequence length="170" mass="19520">MPAYHSTQLERFGNLESIGGIPLVPLRTKTPGPAQNHDDAVDEALRLFRPNCFFKNFEIKDDGDRLLVYLILFISQCLGTLGPNITKSEAKKNLHNLAVSRFSVPGDPDFSLKSVYPANTDINSKERLRQYLQQARQETAMRLLDIVYEDNTPSKWWLSFQKRHFMGKHL</sequence>
<evidence type="ECO:0000256" key="6">
    <source>
        <dbReference type="PIRNR" id="PIRNR016315"/>
    </source>
</evidence>
<keyword evidence="8" id="KW-1185">Reference proteome</keyword>
<comment type="subcellular location">
    <subcellularLocation>
        <location evidence="1 6">Cytoplasm</location>
        <location evidence="1 6">Cytoskeleton</location>
    </subcellularLocation>
</comment>
<evidence type="ECO:0000256" key="5">
    <source>
        <dbReference type="ARBA" id="ARBA00023212"/>
    </source>
</evidence>
<comment type="caution">
    <text evidence="7">The sequence shown here is derived from an EMBL/GenBank/DDBJ whole genome shotgun (WGS) entry which is preliminary data.</text>
</comment>
<dbReference type="Pfam" id="PF04062">
    <property type="entry name" value="P21-Arc"/>
    <property type="match status" value="1"/>
</dbReference>